<dbReference type="GO" id="GO:0016020">
    <property type="term" value="C:membrane"/>
    <property type="evidence" value="ECO:0007669"/>
    <property type="project" value="UniProtKB-SubCell"/>
</dbReference>
<evidence type="ECO:0000256" key="17">
    <source>
        <dbReference type="ARBA" id="ARBA00082299"/>
    </source>
</evidence>
<evidence type="ECO:0000256" key="15">
    <source>
        <dbReference type="ARBA" id="ARBA00023180"/>
    </source>
</evidence>
<dbReference type="Gene3D" id="3.10.100.10">
    <property type="entry name" value="Mannose-Binding Protein A, subunit A"/>
    <property type="match status" value="8"/>
</dbReference>
<evidence type="ECO:0000256" key="16">
    <source>
        <dbReference type="ARBA" id="ARBA00070538"/>
    </source>
</evidence>
<dbReference type="SUPFAM" id="SSF50370">
    <property type="entry name" value="Ricin B-like lectins"/>
    <property type="match status" value="1"/>
</dbReference>
<dbReference type="InterPro" id="IPR000562">
    <property type="entry name" value="FN_type2_dom"/>
</dbReference>
<dbReference type="FunFam" id="3.10.100.10:FF:000018">
    <property type="entry name" value="Mannose receptor, C type 2"/>
    <property type="match status" value="1"/>
</dbReference>
<evidence type="ECO:0000313" key="24">
    <source>
        <dbReference type="RGD" id="1559436"/>
    </source>
</evidence>
<dbReference type="FunFam" id="3.10.100.10:FF:000020">
    <property type="entry name" value="Mannose receptor C type 2"/>
    <property type="match status" value="1"/>
</dbReference>
<keyword evidence="2" id="KW-1017">Isopeptide bond</keyword>
<dbReference type="GO" id="GO:0030246">
    <property type="term" value="F:carbohydrate binding"/>
    <property type="evidence" value="ECO:0007669"/>
    <property type="project" value="UniProtKB-KW"/>
</dbReference>
<feature type="region of interest" description="Disordered" evidence="19">
    <location>
        <begin position="1"/>
        <end position="38"/>
    </location>
</feature>
<dbReference type="SUPFAM" id="SSF56436">
    <property type="entry name" value="C-type lectin-like"/>
    <property type="match status" value="8"/>
</dbReference>
<evidence type="ECO:0000256" key="19">
    <source>
        <dbReference type="SAM" id="MobiDB-lite"/>
    </source>
</evidence>
<feature type="disulfide bond" evidence="18">
    <location>
        <begin position="235"/>
        <end position="262"/>
    </location>
</feature>
<dbReference type="PROSITE" id="PS50231">
    <property type="entry name" value="RICIN_B_LECTIN"/>
    <property type="match status" value="1"/>
</dbReference>
<dbReference type="InterPro" id="IPR016187">
    <property type="entry name" value="CTDL_fold"/>
</dbReference>
<evidence type="ECO:0000256" key="3">
    <source>
        <dbReference type="ARBA" id="ARBA00022553"/>
    </source>
</evidence>
<dbReference type="PANTHER" id="PTHR22803">
    <property type="entry name" value="MANNOSE, PHOSPHOLIPASE, LECTIN RECEPTOR RELATED"/>
    <property type="match status" value="1"/>
</dbReference>
<dbReference type="FunFam" id="3.10.100.10:FF:000033">
    <property type="entry name" value="Mannose receptor C type 2"/>
    <property type="match status" value="1"/>
</dbReference>
<keyword evidence="5 20" id="KW-0812">Transmembrane</keyword>
<dbReference type="Pfam" id="PF00059">
    <property type="entry name" value="Lectin_C"/>
    <property type="match status" value="8"/>
</dbReference>
<accession>A6HJX8</accession>
<dbReference type="InterPro" id="IPR035992">
    <property type="entry name" value="Ricin_B-like_lectins"/>
</dbReference>
<dbReference type="PRINTS" id="PR00013">
    <property type="entry name" value="FNTYPEII"/>
</dbReference>
<dbReference type="Gene3D" id="2.10.10.10">
    <property type="entry name" value="Fibronectin, type II, collagen-binding"/>
    <property type="match status" value="1"/>
</dbReference>
<keyword evidence="7" id="KW-0430">Lectin</keyword>
<feature type="region of interest" description="Disordered" evidence="19">
    <location>
        <begin position="1481"/>
        <end position="1515"/>
    </location>
</feature>
<dbReference type="GO" id="GO:0006897">
    <property type="term" value="P:endocytosis"/>
    <property type="evidence" value="ECO:0007669"/>
    <property type="project" value="UniProtKB-KW"/>
</dbReference>
<feature type="domain" description="C-type lectin" evidence="21">
    <location>
        <begin position="562"/>
        <end position="669"/>
    </location>
</feature>
<evidence type="ECO:0000313" key="23">
    <source>
        <dbReference type="EMBL" id="EDM06333.1"/>
    </source>
</evidence>
<reference evidence="23" key="2">
    <citation type="submission" date="2005-07" db="EMBL/GenBank/DDBJ databases">
        <authorList>
            <person name="Mural R.J."/>
            <person name="Li P.W."/>
            <person name="Adams M.D."/>
            <person name="Amanatides P.G."/>
            <person name="Baden-Tillson H."/>
            <person name="Barnstead M."/>
            <person name="Chin S.H."/>
            <person name="Dew I."/>
            <person name="Evans C.A."/>
            <person name="Ferriera S."/>
            <person name="Flanigan M."/>
            <person name="Fosler C."/>
            <person name="Glodek A."/>
            <person name="Gu Z."/>
            <person name="Holt R.A."/>
            <person name="Jennings D."/>
            <person name="Kraft C.L."/>
            <person name="Lu F."/>
            <person name="Nguyen T."/>
            <person name="Nusskern D.R."/>
            <person name="Pfannkoch C.M."/>
            <person name="Sitter C."/>
            <person name="Sutton G.G."/>
            <person name="Venter J.C."/>
            <person name="Wang Z."/>
            <person name="Woodage T."/>
            <person name="Zheng X.H."/>
            <person name="Zhong F."/>
        </authorList>
    </citation>
    <scope>NUCLEOTIDE SEQUENCE</scope>
    <source>
        <strain evidence="23">BN</strain>
    </source>
</reference>
<sequence length="1515" mass="170707">MRSPCRRSSQHSVRAVSARSHAVRAGSSRPPSVAGMGPIRPALAPWPRHLLRCVLLLGGLRLGHPADSAAALLEPDVFLIFSQGMQGCLEAQGVQVRVIPVCNASLPAQRWKWVSRNRLFNLGAMQCLGTGWPATNTTVSLGMYECDREALSLRWQCRTLGDQLSLLLGARANNASKPGTLERGDQTRSGHWNIYGSEEDLCARPYYEVYTIQGNSHGKPCTIPFKYDNQWFHGCTSTGREDGHLWCATTQDYGKDERWGFCPIKSNDCETFWDKDQLTDSCYQFNFQSTLSWREAWASCEQQGADLLSITEIHEQTYINGLLTGYSSTLWIGLNDLDTSGGWQWSDNSPLKYLNWESDQPDNPGEENCGVIRTESSGGWQNHDCSIALPYVCKKKPNATAEPIQPDRWANVKVECDPSWQPFQGHCYRLQAEKRSWQESKRACLRGGGDLLSIHSMTELEFITKQIKQEVEELWIGLNDLKLQMNFEWSDGSLVSFTHWHPFEPNNFRDSLEDCVTIWGPEGRWNDSPCNQSLPSICKKAGRLSQGTAEEDHGCRKGWTWHSPSCYWLGEDQVIYSDARRLCTDHGSQLVTITNRFEQAFVSSLIYNWEGEYFWTALQDLNSTGSFRWLSGDEVMYTHWNRDQPGYRRGGCVALATGSAMGLWEVKNCTSFRARYICRQSLGTPVTPELPGPDPTPSLTGSCPQGWVSDPKLRHCYKVFSSERLQEKKSWIEALGVCRELGAQLLSLASYEEEHFVANMLNKIFGESEPENHEQHWFWIGLNRRDPREGHSWRWSDGLGFSYHNFARSQHDDDNIRGCAVLDLASLQWVAMQCQTQLDWICKIPRGVDVREPDIGRQGRLEWVRFQEAEYKFFEHHSSWAQAQRICTWFQAELTSVHSQAELDFLGQNMQKLSSDQEQHWWIGLHTSESDGRFRWSDGSVINFVSWAPGKPRPIGKDKKCVYMTARQEDWGDQRCHTALPYICKRSNSSGETRPHDLPPSTLGGCPSGWNQFLNKCFRIQGQDPQDRVKWSEAQFSCEQQEAQLVTIANPLEQAYITASLPNVTFDLWIGLHGSQRDFQWIEQEPLLYTNWAPGEPSGPSPAPSGTKPTSCAVILHSPSAHFTGRWDDRSCTEETHGFICQKGTDPSLSPSPAAALPAPGTELSYLNRTFRLLQKPLRWKDALLLCESRNASLAHVPDPYTQAFLTQAARGLQAPLWIGLASEEGSRRYSWLSEEPLNYASWQDGEPQHTGGCAYVDVDGTWRTTSCDTKLQGAVCGVSRGPPPPRISYRGSCPQGLADSSWIPFREHCYSFHTELLLGHKEALQRCQRAGGTVLSILDEMENVFVWEHLQTAETQSRGAWLGMNFNPKGGMLVWQDNTAVNYSNWGPPGLGPSMLSHNSCYWIQSSSGLWRPGACTNVTMGVVCKLPRVEENGFLPTAALPENPVALVVVLTAAVLLLLALLTGALILYRRRQSAERGSFEGARYSRSSRSGPAEATEKNILVSDMEMNEQQE</sequence>
<dbReference type="InterPro" id="IPR000772">
    <property type="entry name" value="Ricin_B_lectin"/>
</dbReference>
<feature type="domain" description="C-type lectin" evidence="21">
    <location>
        <begin position="1306"/>
        <end position="1417"/>
    </location>
</feature>
<feature type="domain" description="C-type lectin" evidence="21">
    <location>
        <begin position="423"/>
        <end position="539"/>
    </location>
</feature>
<dbReference type="SMART" id="SM00059">
    <property type="entry name" value="FN2"/>
    <property type="match status" value="1"/>
</dbReference>
<feature type="compositionally biased region" description="Low complexity" evidence="19">
    <location>
        <begin position="11"/>
        <end position="29"/>
    </location>
</feature>
<gene>
    <name evidence="24" type="primary">Mrc2</name>
    <name evidence="23" type="synonym">Endo180</name>
    <name evidence="23" type="ORF">rCG_33102</name>
</gene>
<dbReference type="EMBL" id="CH473948">
    <property type="protein sequence ID" value="EDM06333.1"/>
    <property type="molecule type" value="Genomic_DNA"/>
</dbReference>
<dbReference type="FunFam" id="3.10.100.10:FF:000021">
    <property type="entry name" value="Mannose receptor C type 2"/>
    <property type="match status" value="1"/>
</dbReference>
<dbReference type="PROSITE" id="PS00615">
    <property type="entry name" value="C_TYPE_LECTIN_1"/>
    <property type="match status" value="3"/>
</dbReference>
<protein>
    <recommendedName>
        <fullName evidence="16">C-type mannose receptor 2</fullName>
    </recommendedName>
    <alternativeName>
        <fullName evidence="17">Macrophage mannose receptor 2</fullName>
    </alternativeName>
</protein>
<comment type="subcellular location">
    <subcellularLocation>
        <location evidence="1">Membrane</location>
        <topology evidence="1">Single-pass membrane protein</topology>
    </subcellularLocation>
</comment>
<feature type="domain" description="C-type lectin" evidence="21">
    <location>
        <begin position="278"/>
        <end position="394"/>
    </location>
</feature>
<keyword evidence="6" id="KW-0732">Signal</keyword>
<feature type="disulfide bond" evidence="18">
    <location>
        <begin position="221"/>
        <end position="247"/>
    </location>
</feature>
<proteinExistence type="predicted"/>
<evidence type="ECO:0000256" key="10">
    <source>
        <dbReference type="ARBA" id="ARBA00022843"/>
    </source>
</evidence>
<dbReference type="PROSITE" id="PS51092">
    <property type="entry name" value="FN2_2"/>
    <property type="match status" value="1"/>
</dbReference>
<dbReference type="GO" id="GO:0005518">
    <property type="term" value="F:collagen binding"/>
    <property type="evidence" value="ECO:0007669"/>
    <property type="project" value="Ensembl"/>
</dbReference>
<dbReference type="FunFam" id="2.10.10.10:FF:000001">
    <property type="entry name" value="Fibronectin 1a isoform 1"/>
    <property type="match status" value="1"/>
</dbReference>
<feature type="domain" description="Fibronectin type-II" evidence="22">
    <location>
        <begin position="216"/>
        <end position="264"/>
    </location>
</feature>
<keyword evidence="13 18" id="KW-1015">Disulfide bond</keyword>
<keyword evidence="14" id="KW-0675">Receptor</keyword>
<dbReference type="FunFam" id="3.10.100.10:FF:000035">
    <property type="entry name" value="C-type mannose receptor 2"/>
    <property type="match status" value="1"/>
</dbReference>
<feature type="domain" description="C-type lectin" evidence="21">
    <location>
        <begin position="712"/>
        <end position="843"/>
    </location>
</feature>
<evidence type="ECO:0000256" key="20">
    <source>
        <dbReference type="SAM" id="Phobius"/>
    </source>
</evidence>
<evidence type="ECO:0000256" key="11">
    <source>
        <dbReference type="ARBA" id="ARBA00022989"/>
    </source>
</evidence>
<dbReference type="SMART" id="SM00034">
    <property type="entry name" value="CLECT"/>
    <property type="match status" value="8"/>
</dbReference>
<dbReference type="OMA" id="GFIWEHI"/>
<dbReference type="FunFam" id="3.10.100.10:FF:000019">
    <property type="entry name" value="Mannose receptor C type 2"/>
    <property type="match status" value="1"/>
</dbReference>
<dbReference type="InterPro" id="IPR050111">
    <property type="entry name" value="C-type_lectin/snaclec_domain"/>
</dbReference>
<evidence type="ECO:0000256" key="18">
    <source>
        <dbReference type="PROSITE-ProRule" id="PRU00479"/>
    </source>
</evidence>
<dbReference type="InterPro" id="IPR013806">
    <property type="entry name" value="Kringle-like"/>
</dbReference>
<dbReference type="FunFam" id="3.10.100.10:FF:000029">
    <property type="entry name" value="Mannose receptor C type 2"/>
    <property type="match status" value="1"/>
</dbReference>
<dbReference type="Pfam" id="PF00040">
    <property type="entry name" value="fn2"/>
    <property type="match status" value="1"/>
</dbReference>
<dbReference type="PROSITE" id="PS00023">
    <property type="entry name" value="FN2_1"/>
    <property type="match status" value="1"/>
</dbReference>
<feature type="domain" description="C-type lectin" evidence="21">
    <location>
        <begin position="866"/>
        <end position="985"/>
    </location>
</feature>
<feature type="transmembrane region" description="Helical" evidence="20">
    <location>
        <begin position="1447"/>
        <end position="1471"/>
    </location>
</feature>
<dbReference type="CDD" id="cd00062">
    <property type="entry name" value="FN2"/>
    <property type="match status" value="1"/>
</dbReference>
<feature type="domain" description="C-type lectin" evidence="21">
    <location>
        <begin position="1013"/>
        <end position="1135"/>
    </location>
</feature>
<dbReference type="InterPro" id="IPR033989">
    <property type="entry name" value="CD209-like_CTLD"/>
</dbReference>
<keyword evidence="12 20" id="KW-0472">Membrane</keyword>
<name>A6HJX8_RAT</name>
<evidence type="ECO:0000256" key="13">
    <source>
        <dbReference type="ARBA" id="ARBA00023157"/>
    </source>
</evidence>
<evidence type="ECO:0000256" key="7">
    <source>
        <dbReference type="ARBA" id="ARBA00022734"/>
    </source>
</evidence>
<dbReference type="Gene3D" id="2.80.10.50">
    <property type="match status" value="1"/>
</dbReference>
<dbReference type="FunFam" id="3.10.100.10:FF:000026">
    <property type="entry name" value="C-type mannose receptor 2"/>
    <property type="match status" value="1"/>
</dbReference>
<dbReference type="GO" id="GO:0005581">
    <property type="term" value="C:collagen trimer"/>
    <property type="evidence" value="ECO:0007669"/>
    <property type="project" value="UniProtKB-KW"/>
</dbReference>
<dbReference type="Proteomes" id="UP000234681">
    <property type="component" value="Chromosome 10"/>
</dbReference>
<evidence type="ECO:0000259" key="22">
    <source>
        <dbReference type="PROSITE" id="PS51092"/>
    </source>
</evidence>
<dbReference type="SMART" id="SM00458">
    <property type="entry name" value="RICIN"/>
    <property type="match status" value="1"/>
</dbReference>
<evidence type="ECO:0000256" key="12">
    <source>
        <dbReference type="ARBA" id="ARBA00023136"/>
    </source>
</evidence>
<evidence type="ECO:0000259" key="21">
    <source>
        <dbReference type="PROSITE" id="PS50041"/>
    </source>
</evidence>
<keyword evidence="10" id="KW-0832">Ubl conjugation</keyword>
<keyword evidence="4" id="KW-0254">Endocytosis</keyword>
<dbReference type="PROSITE" id="PS50041">
    <property type="entry name" value="C_TYPE_LECTIN_2"/>
    <property type="match status" value="8"/>
</dbReference>
<dbReference type="GO" id="GO:0030574">
    <property type="term" value="P:collagen catabolic process"/>
    <property type="evidence" value="ECO:0007669"/>
    <property type="project" value="Ensembl"/>
</dbReference>
<keyword evidence="8" id="KW-0677">Repeat</keyword>
<dbReference type="FunFam" id="2.80.10.50:FF:000035">
    <property type="entry name" value="Mannose receptor C type 2"/>
    <property type="match status" value="1"/>
</dbReference>
<evidence type="ECO:0000256" key="5">
    <source>
        <dbReference type="ARBA" id="ARBA00022692"/>
    </source>
</evidence>
<dbReference type="RGD" id="1559436">
    <property type="gene designation" value="Mrc2"/>
</dbReference>
<keyword evidence="15" id="KW-0325">Glycoprotein</keyword>
<dbReference type="SUPFAM" id="SSF57440">
    <property type="entry name" value="Kringle-like"/>
    <property type="match status" value="1"/>
</dbReference>
<keyword evidence="3" id="KW-0597">Phosphoprotein</keyword>
<dbReference type="CDD" id="cd23408">
    <property type="entry name" value="beta-trefoil_Ricin_MRC2"/>
    <property type="match status" value="1"/>
</dbReference>
<organism evidence="23">
    <name type="scientific">Rattus norvegicus</name>
    <name type="common">Rat</name>
    <dbReference type="NCBI Taxonomy" id="10116"/>
    <lineage>
        <taxon>Eukaryota</taxon>
        <taxon>Metazoa</taxon>
        <taxon>Chordata</taxon>
        <taxon>Craniata</taxon>
        <taxon>Vertebrata</taxon>
        <taxon>Euteleostomi</taxon>
        <taxon>Mammalia</taxon>
        <taxon>Eutheria</taxon>
        <taxon>Euarchontoglires</taxon>
        <taxon>Glires</taxon>
        <taxon>Rodentia</taxon>
        <taxon>Myomorpha</taxon>
        <taxon>Muroidea</taxon>
        <taxon>Muridae</taxon>
        <taxon>Murinae</taxon>
        <taxon>Rattus</taxon>
    </lineage>
</organism>
<dbReference type="CDD" id="cd03590">
    <property type="entry name" value="CLECT_DC-SIGN_like"/>
    <property type="match status" value="1"/>
</dbReference>
<keyword evidence="9" id="KW-0106">Calcium</keyword>
<dbReference type="InterPro" id="IPR016186">
    <property type="entry name" value="C-type_lectin-like/link_sf"/>
</dbReference>
<reference evidence="23" key="1">
    <citation type="journal article" date="2005" name="Genome Res.">
        <title>Gene and alternative splicing annotation with AIR.</title>
        <authorList>
            <person name="Florea L."/>
            <person name="Di Francesco V."/>
            <person name="Miller J."/>
            <person name="Turner R."/>
            <person name="Yao A."/>
            <person name="Harris M."/>
            <person name="Walenz B."/>
            <person name="Mobarry C."/>
            <person name="Merkulov G.V."/>
            <person name="Charlab R."/>
            <person name="Dew I."/>
            <person name="Deng Z."/>
            <person name="Istrail S."/>
            <person name="Li P."/>
            <person name="Sutton G."/>
        </authorList>
    </citation>
    <scope>NUCLEOTIDE SEQUENCE</scope>
    <source>
        <strain evidence="23">BN</strain>
    </source>
</reference>
<dbReference type="InterPro" id="IPR001304">
    <property type="entry name" value="C-type_lectin-like"/>
</dbReference>
<evidence type="ECO:0000256" key="8">
    <source>
        <dbReference type="ARBA" id="ARBA00022737"/>
    </source>
</evidence>
<evidence type="ECO:0000256" key="14">
    <source>
        <dbReference type="ARBA" id="ARBA00023170"/>
    </source>
</evidence>
<dbReference type="CDD" id="cd00037">
    <property type="entry name" value="CLECT"/>
    <property type="match status" value="7"/>
</dbReference>
<dbReference type="Pfam" id="PF24562">
    <property type="entry name" value="CysR_MRC2_N"/>
    <property type="match status" value="1"/>
</dbReference>
<keyword evidence="23" id="KW-0176">Collagen</keyword>
<keyword evidence="11 20" id="KW-1133">Transmembrane helix</keyword>
<evidence type="ECO:0000256" key="2">
    <source>
        <dbReference type="ARBA" id="ARBA00022499"/>
    </source>
</evidence>
<evidence type="ECO:0000256" key="6">
    <source>
        <dbReference type="ARBA" id="ARBA00022729"/>
    </source>
</evidence>
<dbReference type="InterPro" id="IPR036943">
    <property type="entry name" value="FN_type2_sf"/>
</dbReference>
<feature type="domain" description="C-type lectin" evidence="21">
    <location>
        <begin position="1166"/>
        <end position="1272"/>
    </location>
</feature>
<dbReference type="InterPro" id="IPR018378">
    <property type="entry name" value="C-type_lectin_CS"/>
</dbReference>
<evidence type="ECO:0000256" key="1">
    <source>
        <dbReference type="ARBA" id="ARBA00004167"/>
    </source>
</evidence>
<evidence type="ECO:0000256" key="9">
    <source>
        <dbReference type="ARBA" id="ARBA00022837"/>
    </source>
</evidence>
<evidence type="ECO:0000256" key="4">
    <source>
        <dbReference type="ARBA" id="ARBA00022583"/>
    </source>
</evidence>